<comment type="caution">
    <text evidence="1">The sequence shown here is derived from an EMBL/GenBank/DDBJ whole genome shotgun (WGS) entry which is preliminary data.</text>
</comment>
<dbReference type="EMBL" id="CAJVQC010103912">
    <property type="protein sequence ID" value="CAG8832493.1"/>
    <property type="molecule type" value="Genomic_DNA"/>
</dbReference>
<gene>
    <name evidence="1" type="ORF">RPERSI_LOCUS28476</name>
</gene>
<evidence type="ECO:0000313" key="1">
    <source>
        <dbReference type="EMBL" id="CAG8832493.1"/>
    </source>
</evidence>
<proteinExistence type="predicted"/>
<protein>
    <submittedName>
        <fullName evidence="1">35670_t:CDS:1</fullName>
    </submittedName>
</protein>
<feature type="non-terminal residue" evidence="1">
    <location>
        <position position="1"/>
    </location>
</feature>
<sequence length="96" mass="11637">SLNIPFTFPYLEDKIMGPVYQIISCNQSEPFNSWNIQLFLSKRINDFLILWTVYLYQYRKELCLTWLNERKERLKLQNEISSEESKDSIRNNILNK</sequence>
<name>A0ACA9SAP9_9GLOM</name>
<accession>A0ACA9SAP9</accession>
<dbReference type="Proteomes" id="UP000789920">
    <property type="component" value="Unassembled WGS sequence"/>
</dbReference>
<evidence type="ECO:0000313" key="2">
    <source>
        <dbReference type="Proteomes" id="UP000789920"/>
    </source>
</evidence>
<feature type="non-terminal residue" evidence="1">
    <location>
        <position position="96"/>
    </location>
</feature>
<keyword evidence="2" id="KW-1185">Reference proteome</keyword>
<reference evidence="1" key="1">
    <citation type="submission" date="2021-06" db="EMBL/GenBank/DDBJ databases">
        <authorList>
            <person name="Kallberg Y."/>
            <person name="Tangrot J."/>
            <person name="Rosling A."/>
        </authorList>
    </citation>
    <scope>NUCLEOTIDE SEQUENCE</scope>
    <source>
        <strain evidence="1">MA461A</strain>
    </source>
</reference>
<organism evidence="1 2">
    <name type="scientific">Racocetra persica</name>
    <dbReference type="NCBI Taxonomy" id="160502"/>
    <lineage>
        <taxon>Eukaryota</taxon>
        <taxon>Fungi</taxon>
        <taxon>Fungi incertae sedis</taxon>
        <taxon>Mucoromycota</taxon>
        <taxon>Glomeromycotina</taxon>
        <taxon>Glomeromycetes</taxon>
        <taxon>Diversisporales</taxon>
        <taxon>Gigasporaceae</taxon>
        <taxon>Racocetra</taxon>
    </lineage>
</organism>